<name>A0A810Q5T3_9FIRM</name>
<dbReference type="RefSeq" id="WP_228298363.1">
    <property type="nucleotide sequence ID" value="NZ_AP023418.1"/>
</dbReference>
<dbReference type="Proteomes" id="UP000681035">
    <property type="component" value="Chromosome"/>
</dbReference>
<dbReference type="EMBL" id="AP023418">
    <property type="protein sequence ID" value="BCK81945.1"/>
    <property type="molecule type" value="Genomic_DNA"/>
</dbReference>
<organism evidence="1 2">
    <name type="scientific">Vescimonas coprocola</name>
    <dbReference type="NCBI Taxonomy" id="2714355"/>
    <lineage>
        <taxon>Bacteria</taxon>
        <taxon>Bacillati</taxon>
        <taxon>Bacillota</taxon>
        <taxon>Clostridia</taxon>
        <taxon>Eubacteriales</taxon>
        <taxon>Oscillospiraceae</taxon>
        <taxon>Vescimonas</taxon>
    </lineage>
</organism>
<accession>A0A810Q5T3</accession>
<evidence type="ECO:0000313" key="2">
    <source>
        <dbReference type="Proteomes" id="UP000681035"/>
    </source>
</evidence>
<evidence type="ECO:0000313" key="1">
    <source>
        <dbReference type="EMBL" id="BCK81945.1"/>
    </source>
</evidence>
<keyword evidence="2" id="KW-1185">Reference proteome</keyword>
<proteinExistence type="predicted"/>
<dbReference type="InterPro" id="IPR022476">
    <property type="entry name" value="Spore_YabP/YqfC"/>
</dbReference>
<sequence>MGDKKRLARAGLEVMDRLDLPGELAAGVGRMELVGDRQFYMEQHRGVLRYSTEVIDIAAANMTVRITGRELQLLAMTDRELRISGTITAIELLT</sequence>
<gene>
    <name evidence="1" type="ORF">MM50RIKEN_17080</name>
</gene>
<dbReference type="AlphaFoldDB" id="A0A810Q5T3"/>
<reference evidence="1" key="1">
    <citation type="submission" date="2020-09" db="EMBL/GenBank/DDBJ databases">
        <title>New species isolated from human feces.</title>
        <authorList>
            <person name="Kitahara M."/>
            <person name="Shigeno Y."/>
            <person name="Shime M."/>
            <person name="Matsumoto Y."/>
            <person name="Nakamura S."/>
            <person name="Motooka D."/>
            <person name="Fukuoka S."/>
            <person name="Nishikawa H."/>
            <person name="Benno Y."/>
        </authorList>
    </citation>
    <scope>NUCLEOTIDE SEQUENCE</scope>
    <source>
        <strain evidence="1">MM50</strain>
    </source>
</reference>
<protein>
    <recommendedName>
        <fullName evidence="3">Sporulation protein</fullName>
    </recommendedName>
</protein>
<dbReference type="KEGG" id="vcop:MM50RIKEN_17080"/>
<dbReference type="Pfam" id="PF07873">
    <property type="entry name" value="YabP"/>
    <property type="match status" value="1"/>
</dbReference>
<evidence type="ECO:0008006" key="3">
    <source>
        <dbReference type="Google" id="ProtNLM"/>
    </source>
</evidence>